<keyword evidence="4" id="KW-1185">Reference proteome</keyword>
<reference evidence="3" key="1">
    <citation type="submission" date="2023-05" db="EMBL/GenBank/DDBJ databases">
        <title>Nepenthes gracilis genome sequencing.</title>
        <authorList>
            <person name="Fukushima K."/>
        </authorList>
    </citation>
    <scope>NUCLEOTIDE SEQUENCE</scope>
    <source>
        <strain evidence="3">SING2019-196</strain>
    </source>
</reference>
<dbReference type="AlphaFoldDB" id="A0AAD3SKG7"/>
<dbReference type="PANTHER" id="PTHR33142:SF66">
    <property type="entry name" value="CYCLIN-DEPENDENT PROTEIN KINASE INHIBITOR SMR3"/>
    <property type="match status" value="1"/>
</dbReference>
<comment type="caution">
    <text evidence="3">The sequence shown here is derived from an EMBL/GenBank/DDBJ whole genome shotgun (WGS) entry which is preliminary data.</text>
</comment>
<dbReference type="InterPro" id="IPR040389">
    <property type="entry name" value="SMR"/>
</dbReference>
<keyword evidence="1" id="KW-0649">Protein kinase inhibitor</keyword>
<dbReference type="PANTHER" id="PTHR33142">
    <property type="entry name" value="CYCLIN-DEPENDENT PROTEIN KINASE INHIBITOR SMR13"/>
    <property type="match status" value="1"/>
</dbReference>
<protein>
    <submittedName>
        <fullName evidence="3">Uncharacterized protein</fullName>
    </submittedName>
</protein>
<dbReference type="Proteomes" id="UP001279734">
    <property type="component" value="Unassembled WGS sequence"/>
</dbReference>
<accession>A0AAD3SKG7</accession>
<dbReference type="GO" id="GO:0005634">
    <property type="term" value="C:nucleus"/>
    <property type="evidence" value="ECO:0007669"/>
    <property type="project" value="TreeGrafter"/>
</dbReference>
<organism evidence="3 4">
    <name type="scientific">Nepenthes gracilis</name>
    <name type="common">Slender pitcher plant</name>
    <dbReference type="NCBI Taxonomy" id="150966"/>
    <lineage>
        <taxon>Eukaryota</taxon>
        <taxon>Viridiplantae</taxon>
        <taxon>Streptophyta</taxon>
        <taxon>Embryophyta</taxon>
        <taxon>Tracheophyta</taxon>
        <taxon>Spermatophyta</taxon>
        <taxon>Magnoliopsida</taxon>
        <taxon>eudicotyledons</taxon>
        <taxon>Gunneridae</taxon>
        <taxon>Pentapetalae</taxon>
        <taxon>Caryophyllales</taxon>
        <taxon>Nepenthaceae</taxon>
        <taxon>Nepenthes</taxon>
    </lineage>
</organism>
<evidence type="ECO:0000256" key="2">
    <source>
        <dbReference type="ARBA" id="ARBA00023306"/>
    </source>
</evidence>
<evidence type="ECO:0000313" key="3">
    <source>
        <dbReference type="EMBL" id="GMH12287.1"/>
    </source>
</evidence>
<dbReference type="EMBL" id="BSYO01000011">
    <property type="protein sequence ID" value="GMH12287.1"/>
    <property type="molecule type" value="Genomic_DNA"/>
</dbReference>
<keyword evidence="2" id="KW-0131">Cell cycle</keyword>
<proteinExistence type="predicted"/>
<evidence type="ECO:0000313" key="4">
    <source>
        <dbReference type="Proteomes" id="UP001279734"/>
    </source>
</evidence>
<evidence type="ECO:0000256" key="1">
    <source>
        <dbReference type="ARBA" id="ARBA00023013"/>
    </source>
</evidence>
<name>A0AAD3SKG7_NEPGR</name>
<gene>
    <name evidence="3" type="ORF">Nepgr_014128</name>
</gene>
<sequence>MIYRLHGRIIAFLSFFLCVSYFLSSFSHLLNAQPSNRRISRKPVMGTSSADAKSMEFASCSITIKASSNECQISACIGGEKVDRDHERIVSSSMKISVPKLGGSFDYEDDDDRFNTPTSTDHKIPSILLCPAAPRKPKRPRCPERGVSCPENIVLDVSKEIQLFFPSRSST</sequence>
<dbReference type="GO" id="GO:0032875">
    <property type="term" value="P:regulation of DNA endoreduplication"/>
    <property type="evidence" value="ECO:0007669"/>
    <property type="project" value="InterPro"/>
</dbReference>
<dbReference type="GO" id="GO:0004860">
    <property type="term" value="F:protein kinase inhibitor activity"/>
    <property type="evidence" value="ECO:0007669"/>
    <property type="project" value="UniProtKB-KW"/>
</dbReference>